<dbReference type="AlphaFoldDB" id="A0AAV9GRF2"/>
<evidence type="ECO:0000256" key="1">
    <source>
        <dbReference type="SAM" id="MobiDB-lite"/>
    </source>
</evidence>
<feature type="chain" id="PRO_5043877570" evidence="2">
    <location>
        <begin position="21"/>
        <end position="148"/>
    </location>
</feature>
<gene>
    <name evidence="3" type="ORF">QBC34DRAFT_424667</name>
</gene>
<keyword evidence="4" id="KW-1185">Reference proteome</keyword>
<dbReference type="EMBL" id="MU865932">
    <property type="protein sequence ID" value="KAK4450522.1"/>
    <property type="molecule type" value="Genomic_DNA"/>
</dbReference>
<dbReference type="Proteomes" id="UP001321760">
    <property type="component" value="Unassembled WGS sequence"/>
</dbReference>
<feature type="compositionally biased region" description="Polar residues" evidence="1">
    <location>
        <begin position="82"/>
        <end position="107"/>
    </location>
</feature>
<organism evidence="3 4">
    <name type="scientific">Podospora aff. communis PSN243</name>
    <dbReference type="NCBI Taxonomy" id="3040156"/>
    <lineage>
        <taxon>Eukaryota</taxon>
        <taxon>Fungi</taxon>
        <taxon>Dikarya</taxon>
        <taxon>Ascomycota</taxon>
        <taxon>Pezizomycotina</taxon>
        <taxon>Sordariomycetes</taxon>
        <taxon>Sordariomycetidae</taxon>
        <taxon>Sordariales</taxon>
        <taxon>Podosporaceae</taxon>
        <taxon>Podospora</taxon>
    </lineage>
</organism>
<evidence type="ECO:0000313" key="4">
    <source>
        <dbReference type="Proteomes" id="UP001321760"/>
    </source>
</evidence>
<reference evidence="3" key="1">
    <citation type="journal article" date="2023" name="Mol. Phylogenet. Evol.">
        <title>Genome-scale phylogeny and comparative genomics of the fungal order Sordariales.</title>
        <authorList>
            <person name="Hensen N."/>
            <person name="Bonometti L."/>
            <person name="Westerberg I."/>
            <person name="Brannstrom I.O."/>
            <person name="Guillou S."/>
            <person name="Cros-Aarteil S."/>
            <person name="Calhoun S."/>
            <person name="Haridas S."/>
            <person name="Kuo A."/>
            <person name="Mondo S."/>
            <person name="Pangilinan J."/>
            <person name="Riley R."/>
            <person name="LaButti K."/>
            <person name="Andreopoulos B."/>
            <person name="Lipzen A."/>
            <person name="Chen C."/>
            <person name="Yan M."/>
            <person name="Daum C."/>
            <person name="Ng V."/>
            <person name="Clum A."/>
            <person name="Steindorff A."/>
            <person name="Ohm R.A."/>
            <person name="Martin F."/>
            <person name="Silar P."/>
            <person name="Natvig D.O."/>
            <person name="Lalanne C."/>
            <person name="Gautier V."/>
            <person name="Ament-Velasquez S.L."/>
            <person name="Kruys A."/>
            <person name="Hutchinson M.I."/>
            <person name="Powell A.J."/>
            <person name="Barry K."/>
            <person name="Miller A.N."/>
            <person name="Grigoriev I.V."/>
            <person name="Debuchy R."/>
            <person name="Gladieux P."/>
            <person name="Hiltunen Thoren M."/>
            <person name="Johannesson H."/>
        </authorList>
    </citation>
    <scope>NUCLEOTIDE SEQUENCE</scope>
    <source>
        <strain evidence="3">PSN243</strain>
    </source>
</reference>
<evidence type="ECO:0000313" key="3">
    <source>
        <dbReference type="EMBL" id="KAK4450522.1"/>
    </source>
</evidence>
<feature type="signal peptide" evidence="2">
    <location>
        <begin position="1"/>
        <end position="20"/>
    </location>
</feature>
<feature type="region of interest" description="Disordered" evidence="1">
    <location>
        <begin position="78"/>
        <end position="127"/>
    </location>
</feature>
<protein>
    <submittedName>
        <fullName evidence="3">Uncharacterized protein</fullName>
    </submittedName>
</protein>
<sequence>MAKLALAVLEVCIHLWILDALGNIHPAPGFVFSAFVEREIFPKDIIASSKKIRVLVDNSMGVKELSLGRTTIRTYPEGVGGSLSTNKSSSCSPYRSGNLESETSNIAPQGRKTASKIKGRSDPKEWRPRVRPIRGGLSQQGMLKYKAC</sequence>
<evidence type="ECO:0000256" key="2">
    <source>
        <dbReference type="SAM" id="SignalP"/>
    </source>
</evidence>
<accession>A0AAV9GRF2</accession>
<comment type="caution">
    <text evidence="3">The sequence shown here is derived from an EMBL/GenBank/DDBJ whole genome shotgun (WGS) entry which is preliminary data.</text>
</comment>
<proteinExistence type="predicted"/>
<name>A0AAV9GRF2_9PEZI</name>
<reference evidence="3" key="2">
    <citation type="submission" date="2023-05" db="EMBL/GenBank/DDBJ databases">
        <authorList>
            <consortium name="Lawrence Berkeley National Laboratory"/>
            <person name="Steindorff A."/>
            <person name="Hensen N."/>
            <person name="Bonometti L."/>
            <person name="Westerberg I."/>
            <person name="Brannstrom I.O."/>
            <person name="Guillou S."/>
            <person name="Cros-Aarteil S."/>
            <person name="Calhoun S."/>
            <person name="Haridas S."/>
            <person name="Kuo A."/>
            <person name="Mondo S."/>
            <person name="Pangilinan J."/>
            <person name="Riley R."/>
            <person name="Labutti K."/>
            <person name="Andreopoulos B."/>
            <person name="Lipzen A."/>
            <person name="Chen C."/>
            <person name="Yanf M."/>
            <person name="Daum C."/>
            <person name="Ng V."/>
            <person name="Clum A."/>
            <person name="Ohm R."/>
            <person name="Martin F."/>
            <person name="Silar P."/>
            <person name="Natvig D."/>
            <person name="Lalanne C."/>
            <person name="Gautier V."/>
            <person name="Ament-Velasquez S.L."/>
            <person name="Kruys A."/>
            <person name="Hutchinson M.I."/>
            <person name="Powell A.J."/>
            <person name="Barry K."/>
            <person name="Miller A.N."/>
            <person name="Grigoriev I.V."/>
            <person name="Debuchy R."/>
            <person name="Gladieux P."/>
            <person name="Thoren M.H."/>
            <person name="Johannesson H."/>
        </authorList>
    </citation>
    <scope>NUCLEOTIDE SEQUENCE</scope>
    <source>
        <strain evidence="3">PSN243</strain>
    </source>
</reference>
<keyword evidence="2" id="KW-0732">Signal</keyword>